<dbReference type="GeneID" id="6008860"/>
<dbReference type="InParanoid" id="A8NC31"/>
<comment type="caution">
    <text evidence="5">The sequence shown here is derived from an EMBL/GenBank/DDBJ whole genome shotgun (WGS) entry which is preliminary data.</text>
</comment>
<dbReference type="Proteomes" id="UP000001861">
    <property type="component" value="Unassembled WGS sequence"/>
</dbReference>
<gene>
    <name evidence="5" type="ORF">CC1G_07635</name>
</gene>
<reference evidence="5 6" key="1">
    <citation type="journal article" date="2010" name="Proc. Natl. Acad. Sci. U.S.A.">
        <title>Insights into evolution of multicellular fungi from the assembled chromosomes of the mushroom Coprinopsis cinerea (Coprinus cinereus).</title>
        <authorList>
            <person name="Stajich J.E."/>
            <person name="Wilke S.K."/>
            <person name="Ahren D."/>
            <person name="Au C.H."/>
            <person name="Birren B.W."/>
            <person name="Borodovsky M."/>
            <person name="Burns C."/>
            <person name="Canback B."/>
            <person name="Casselton L.A."/>
            <person name="Cheng C.K."/>
            <person name="Deng J."/>
            <person name="Dietrich F.S."/>
            <person name="Fargo D.C."/>
            <person name="Farman M.L."/>
            <person name="Gathman A.C."/>
            <person name="Goldberg J."/>
            <person name="Guigo R."/>
            <person name="Hoegger P.J."/>
            <person name="Hooker J.B."/>
            <person name="Huggins A."/>
            <person name="James T.Y."/>
            <person name="Kamada T."/>
            <person name="Kilaru S."/>
            <person name="Kodira C."/>
            <person name="Kues U."/>
            <person name="Kupfer D."/>
            <person name="Kwan H.S."/>
            <person name="Lomsadze A."/>
            <person name="Li W."/>
            <person name="Lilly W.W."/>
            <person name="Ma L.J."/>
            <person name="Mackey A.J."/>
            <person name="Manning G."/>
            <person name="Martin F."/>
            <person name="Muraguchi H."/>
            <person name="Natvig D.O."/>
            <person name="Palmerini H."/>
            <person name="Ramesh M.A."/>
            <person name="Rehmeyer C.J."/>
            <person name="Roe B.A."/>
            <person name="Shenoy N."/>
            <person name="Stanke M."/>
            <person name="Ter-Hovhannisyan V."/>
            <person name="Tunlid A."/>
            <person name="Velagapudi R."/>
            <person name="Vision T.J."/>
            <person name="Zeng Q."/>
            <person name="Zolan M.E."/>
            <person name="Pukkila P.J."/>
        </authorList>
    </citation>
    <scope>NUCLEOTIDE SEQUENCE [LARGE SCALE GENOMIC DNA]</scope>
    <source>
        <strain evidence="6">Okayama-7 / 130 / ATCC MYA-4618 / FGSC 9003</strain>
    </source>
</reference>
<evidence type="ECO:0000256" key="2">
    <source>
        <dbReference type="ARBA" id="ARBA00022692"/>
    </source>
</evidence>
<dbReference type="PANTHER" id="PTHR35371:SF1">
    <property type="entry name" value="BLR7753 PROTEIN"/>
    <property type="match status" value="1"/>
</dbReference>
<dbReference type="HOGENOM" id="CLU_110778_0_1_1"/>
<dbReference type="OMA" id="WLRTAIW"/>
<dbReference type="VEuPathDB" id="FungiDB:CC1G_07635"/>
<dbReference type="Pfam" id="PF01124">
    <property type="entry name" value="MAPEG"/>
    <property type="match status" value="1"/>
</dbReference>
<organism evidence="5 6">
    <name type="scientific">Coprinopsis cinerea (strain Okayama-7 / 130 / ATCC MYA-4618 / FGSC 9003)</name>
    <name type="common">Inky cap fungus</name>
    <name type="synonym">Hormographiella aspergillata</name>
    <dbReference type="NCBI Taxonomy" id="240176"/>
    <lineage>
        <taxon>Eukaryota</taxon>
        <taxon>Fungi</taxon>
        <taxon>Dikarya</taxon>
        <taxon>Basidiomycota</taxon>
        <taxon>Agaricomycotina</taxon>
        <taxon>Agaricomycetes</taxon>
        <taxon>Agaricomycetidae</taxon>
        <taxon>Agaricales</taxon>
        <taxon>Agaricineae</taxon>
        <taxon>Psathyrellaceae</taxon>
        <taxon>Coprinopsis</taxon>
    </lineage>
</organism>
<dbReference type="Gene3D" id="1.20.120.550">
    <property type="entry name" value="Membrane associated eicosanoid/glutathione metabolism-like domain"/>
    <property type="match status" value="1"/>
</dbReference>
<evidence type="ECO:0000256" key="4">
    <source>
        <dbReference type="ARBA" id="ARBA00023136"/>
    </source>
</evidence>
<dbReference type="InterPro" id="IPR001129">
    <property type="entry name" value="Membr-assoc_MAPEG"/>
</dbReference>
<sequence>MAALSLDSSLVLYSIPAAWFTSYYPSVLKFLTIDKTTGYNNLQPRSNVAKTKENKNVPSEVADRIARMEAAHLNGNEAFPLWAAAALAAHVVGLDNRVVNKISLAFIGLRVLFNTVYINQRTVGQSWLRTGLWVAATSLPVTLLIKAANKVARS</sequence>
<dbReference type="GO" id="GO:0016020">
    <property type="term" value="C:membrane"/>
    <property type="evidence" value="ECO:0007669"/>
    <property type="project" value="UniProtKB-SubCell"/>
</dbReference>
<accession>A8NC31</accession>
<dbReference type="AlphaFoldDB" id="A8NC31"/>
<dbReference type="PANTHER" id="PTHR35371">
    <property type="entry name" value="INNER MEMBRANE PROTEIN"/>
    <property type="match status" value="1"/>
</dbReference>
<dbReference type="KEGG" id="cci:CC1G_07635"/>
<evidence type="ECO:0000256" key="1">
    <source>
        <dbReference type="ARBA" id="ARBA00004370"/>
    </source>
</evidence>
<keyword evidence="6" id="KW-1185">Reference proteome</keyword>
<dbReference type="OrthoDB" id="2122304at2759"/>
<keyword evidence="2" id="KW-0812">Transmembrane</keyword>
<protein>
    <recommendedName>
        <fullName evidence="7">Membrane-associated proteins in eicosanoid and glutathione metabolism</fullName>
    </recommendedName>
</protein>
<keyword evidence="3" id="KW-1133">Transmembrane helix</keyword>
<evidence type="ECO:0000313" key="6">
    <source>
        <dbReference type="Proteomes" id="UP000001861"/>
    </source>
</evidence>
<name>A8NC31_COPC7</name>
<dbReference type="RefSeq" id="XP_001832375.2">
    <property type="nucleotide sequence ID" value="XM_001832323.2"/>
</dbReference>
<evidence type="ECO:0000256" key="3">
    <source>
        <dbReference type="ARBA" id="ARBA00022989"/>
    </source>
</evidence>
<evidence type="ECO:0000313" key="5">
    <source>
        <dbReference type="EMBL" id="EAU89409.2"/>
    </source>
</evidence>
<dbReference type="InterPro" id="IPR023352">
    <property type="entry name" value="MAPEG-like_dom_sf"/>
</dbReference>
<dbReference type="eggNOG" id="ENOG502S7P4">
    <property type="taxonomic scope" value="Eukaryota"/>
</dbReference>
<proteinExistence type="predicted"/>
<comment type="subcellular location">
    <subcellularLocation>
        <location evidence="1">Membrane</location>
    </subcellularLocation>
</comment>
<dbReference type="EMBL" id="AACS02000009">
    <property type="protein sequence ID" value="EAU89409.2"/>
    <property type="molecule type" value="Genomic_DNA"/>
</dbReference>
<keyword evidence="4" id="KW-0472">Membrane</keyword>
<dbReference type="SUPFAM" id="SSF161084">
    <property type="entry name" value="MAPEG domain-like"/>
    <property type="match status" value="1"/>
</dbReference>
<evidence type="ECO:0008006" key="7">
    <source>
        <dbReference type="Google" id="ProtNLM"/>
    </source>
</evidence>